<evidence type="ECO:0000313" key="1">
    <source>
        <dbReference type="EMBL" id="CAC5397934.1"/>
    </source>
</evidence>
<evidence type="ECO:0000313" key="2">
    <source>
        <dbReference type="Proteomes" id="UP000507470"/>
    </source>
</evidence>
<protein>
    <submittedName>
        <fullName evidence="1">Uncharacterized protein</fullName>
    </submittedName>
</protein>
<dbReference type="EMBL" id="CACVKT020005776">
    <property type="protein sequence ID" value="CAC5397934.1"/>
    <property type="molecule type" value="Genomic_DNA"/>
</dbReference>
<dbReference type="OrthoDB" id="6105495at2759"/>
<accession>A0A6J8CS23</accession>
<reference evidence="1 2" key="1">
    <citation type="submission" date="2020-06" db="EMBL/GenBank/DDBJ databases">
        <authorList>
            <person name="Li R."/>
            <person name="Bekaert M."/>
        </authorList>
    </citation>
    <scope>NUCLEOTIDE SEQUENCE [LARGE SCALE GENOMIC DNA]</scope>
    <source>
        <strain evidence="2">wild</strain>
    </source>
</reference>
<gene>
    <name evidence="1" type="ORF">MCOR_32338</name>
</gene>
<organism evidence="1 2">
    <name type="scientific">Mytilus coruscus</name>
    <name type="common">Sea mussel</name>
    <dbReference type="NCBI Taxonomy" id="42192"/>
    <lineage>
        <taxon>Eukaryota</taxon>
        <taxon>Metazoa</taxon>
        <taxon>Spiralia</taxon>
        <taxon>Lophotrochozoa</taxon>
        <taxon>Mollusca</taxon>
        <taxon>Bivalvia</taxon>
        <taxon>Autobranchia</taxon>
        <taxon>Pteriomorphia</taxon>
        <taxon>Mytilida</taxon>
        <taxon>Mytiloidea</taxon>
        <taxon>Mytilidae</taxon>
        <taxon>Mytilinae</taxon>
        <taxon>Mytilus</taxon>
    </lineage>
</organism>
<name>A0A6J8CS23_MYTCO</name>
<proteinExistence type="predicted"/>
<keyword evidence="2" id="KW-1185">Reference proteome</keyword>
<sequence>MKKKRPGLTRQKRDKDDIMTVLSFIKDQDPFKGDDFLRNIESGITADSSVNTDSAEEVGKGIIQSLVGKNIMDYTFRKKQKLITLSNKTSVKKDGELVEVDPQLLFQRCTAVANTLFDEISVIFQYELCSVPCSLFDSYELSREAHKSTF</sequence>
<dbReference type="AlphaFoldDB" id="A0A6J8CS23"/>
<dbReference type="Proteomes" id="UP000507470">
    <property type="component" value="Unassembled WGS sequence"/>
</dbReference>